<accession>A0A423W8Q2</accession>
<keyword evidence="2" id="KW-1133">Transmembrane helix</keyword>
<dbReference type="AlphaFoldDB" id="A0A423W8Q2"/>
<feature type="region of interest" description="Disordered" evidence="1">
    <location>
        <begin position="242"/>
        <end position="297"/>
    </location>
</feature>
<evidence type="ECO:0008006" key="5">
    <source>
        <dbReference type="Google" id="ProtNLM"/>
    </source>
</evidence>
<dbReference type="EMBL" id="LJZO01000010">
    <property type="protein sequence ID" value="ROV99738.1"/>
    <property type="molecule type" value="Genomic_DNA"/>
</dbReference>
<dbReference type="Proteomes" id="UP000284375">
    <property type="component" value="Unassembled WGS sequence"/>
</dbReference>
<feature type="compositionally biased region" description="Low complexity" evidence="1">
    <location>
        <begin position="169"/>
        <end position="193"/>
    </location>
</feature>
<name>A0A423W8Q2_CYTCH</name>
<comment type="caution">
    <text evidence="3">The sequence shown here is derived from an EMBL/GenBank/DDBJ whole genome shotgun (WGS) entry which is preliminary data.</text>
</comment>
<evidence type="ECO:0000256" key="2">
    <source>
        <dbReference type="SAM" id="Phobius"/>
    </source>
</evidence>
<gene>
    <name evidence="3" type="ORF">VSDG_03054</name>
</gene>
<keyword evidence="4" id="KW-1185">Reference proteome</keyword>
<evidence type="ECO:0000256" key="1">
    <source>
        <dbReference type="SAM" id="MobiDB-lite"/>
    </source>
</evidence>
<feature type="compositionally biased region" description="Gly residues" evidence="1">
    <location>
        <begin position="194"/>
        <end position="203"/>
    </location>
</feature>
<feature type="transmembrane region" description="Helical" evidence="2">
    <location>
        <begin position="213"/>
        <end position="234"/>
    </location>
</feature>
<protein>
    <recommendedName>
        <fullName evidence="5">Mid2 domain-containing protein</fullName>
    </recommendedName>
</protein>
<reference evidence="3 4" key="1">
    <citation type="submission" date="2015-09" db="EMBL/GenBank/DDBJ databases">
        <title>Host preference determinants of Valsa canker pathogens revealed by comparative genomics.</title>
        <authorList>
            <person name="Yin Z."/>
            <person name="Huang L."/>
        </authorList>
    </citation>
    <scope>NUCLEOTIDE SEQUENCE [LARGE SCALE GENOMIC DNA]</scope>
    <source>
        <strain evidence="3 4">YSFL</strain>
    </source>
</reference>
<organism evidence="3 4">
    <name type="scientific">Cytospora chrysosperma</name>
    <name type="common">Cytospora canker fungus</name>
    <name type="synonym">Sphaeria chrysosperma</name>
    <dbReference type="NCBI Taxonomy" id="252740"/>
    <lineage>
        <taxon>Eukaryota</taxon>
        <taxon>Fungi</taxon>
        <taxon>Dikarya</taxon>
        <taxon>Ascomycota</taxon>
        <taxon>Pezizomycotina</taxon>
        <taxon>Sordariomycetes</taxon>
        <taxon>Sordariomycetidae</taxon>
        <taxon>Diaporthales</taxon>
        <taxon>Cytosporaceae</taxon>
        <taxon>Cytospora</taxon>
    </lineage>
</organism>
<evidence type="ECO:0000313" key="3">
    <source>
        <dbReference type="EMBL" id="ROV99738.1"/>
    </source>
</evidence>
<keyword evidence="2" id="KW-0812">Transmembrane</keyword>
<dbReference type="OrthoDB" id="4770059at2759"/>
<feature type="region of interest" description="Disordered" evidence="1">
    <location>
        <begin position="169"/>
        <end position="203"/>
    </location>
</feature>
<keyword evidence="2" id="KW-0472">Membrane</keyword>
<evidence type="ECO:0000313" key="4">
    <source>
        <dbReference type="Proteomes" id="UP000284375"/>
    </source>
</evidence>
<dbReference type="STRING" id="252740.A0A423W8Q2"/>
<proteinExistence type="predicted"/>
<sequence>MTTTSVASSPILSTFPLVPLTTTFTPPAACSGIYTSAGIVVIDDDTSCLPGGFASASTSYFSPGLVCPSGYATACNDNAGVSSVTTVTCCPYRGDITLGCVTPTTLEGLWEALFCTWIAPETGVTVQVTISNDGGTTSTAKTTMVSPDGINAFGIRMVYESSDLSSAAATTTSSGSTAGTTAGTGGMATSTSGSGSGNDGGNDGSSGLSTGTIIAIAVVIPVAICIAAGVFFHVRRQKQAQQIQSTEGSGSSSGIPPPPGSAVAGDQKGYYGAVGQAGSGHYGPNSPGVAPSEVSGVGSYGVRNQYQEAVELGNREPAVELSAEPYR</sequence>